<dbReference type="OrthoDB" id="5673at2759"/>
<dbReference type="InParanoid" id="A0A067PCA1"/>
<dbReference type="EMBL" id="KL197748">
    <property type="protein sequence ID" value="KDQ51425.1"/>
    <property type="molecule type" value="Genomic_DNA"/>
</dbReference>
<accession>A0A067PCA1</accession>
<proteinExistence type="predicted"/>
<feature type="compositionally biased region" description="Low complexity" evidence="1">
    <location>
        <begin position="181"/>
        <end position="192"/>
    </location>
</feature>
<dbReference type="InterPro" id="IPR028978">
    <property type="entry name" value="Chorismate_lyase_/UTRA_dom_sf"/>
</dbReference>
<dbReference type="Gene3D" id="3.40.1410.10">
    <property type="entry name" value="Chorismate lyase-like"/>
    <property type="match status" value="1"/>
</dbReference>
<evidence type="ECO:0000313" key="3">
    <source>
        <dbReference type="Proteomes" id="UP000027265"/>
    </source>
</evidence>
<name>A0A067PCA1_9AGAM</name>
<dbReference type="SUPFAM" id="SSF64288">
    <property type="entry name" value="Chorismate lyase-like"/>
    <property type="match status" value="1"/>
</dbReference>
<evidence type="ECO:0000256" key="1">
    <source>
        <dbReference type="SAM" id="MobiDB-lite"/>
    </source>
</evidence>
<keyword evidence="3" id="KW-1185">Reference proteome</keyword>
<feature type="region of interest" description="Disordered" evidence="1">
    <location>
        <begin position="181"/>
        <end position="203"/>
    </location>
</feature>
<reference evidence="3" key="1">
    <citation type="journal article" date="2014" name="Proc. Natl. Acad. Sci. U.S.A.">
        <title>Extensive sampling of basidiomycete genomes demonstrates inadequacy of the white-rot/brown-rot paradigm for wood decay fungi.</title>
        <authorList>
            <person name="Riley R."/>
            <person name="Salamov A.A."/>
            <person name="Brown D.W."/>
            <person name="Nagy L.G."/>
            <person name="Floudas D."/>
            <person name="Held B.W."/>
            <person name="Levasseur A."/>
            <person name="Lombard V."/>
            <person name="Morin E."/>
            <person name="Otillar R."/>
            <person name="Lindquist E.A."/>
            <person name="Sun H."/>
            <person name="LaButti K.M."/>
            <person name="Schmutz J."/>
            <person name="Jabbour D."/>
            <person name="Luo H."/>
            <person name="Baker S.E."/>
            <person name="Pisabarro A.G."/>
            <person name="Walton J.D."/>
            <person name="Blanchette R.A."/>
            <person name="Henrissat B."/>
            <person name="Martin F."/>
            <person name="Cullen D."/>
            <person name="Hibbett D.S."/>
            <person name="Grigoriev I.V."/>
        </authorList>
    </citation>
    <scope>NUCLEOTIDE SEQUENCE [LARGE SCALE GENOMIC DNA]</scope>
    <source>
        <strain evidence="3">MUCL 33604</strain>
    </source>
</reference>
<gene>
    <name evidence="2" type="ORF">JAAARDRAFT_41093</name>
</gene>
<sequence length="236" mass="25782">MATIDSFSANNTTVKFTWPPSVTGVERIMLSAHGDLQRLLSAFFARPVTVNVVHSQTSPEPSPSSPLPSPSCPINQARQVHLMCASRIICVATSTVTVTSSTAAKLFLEDKYAIGQVFRALHKIPEFTLLGVGLSEDKNGGEKKLWRKYRLSTEGFACEIEEVFPDREMFVSGEEWLLQASGSTSSSQTGNATKPADTESGRSKGWWARQRIMDLCNIGNKGRSTSSPVHGFGKRE</sequence>
<dbReference type="STRING" id="933084.A0A067PCA1"/>
<protein>
    <submittedName>
        <fullName evidence="2">Uncharacterized protein</fullName>
    </submittedName>
</protein>
<dbReference type="HOGENOM" id="CLU_093919_0_0_1"/>
<dbReference type="Proteomes" id="UP000027265">
    <property type="component" value="Unassembled WGS sequence"/>
</dbReference>
<evidence type="ECO:0000313" key="2">
    <source>
        <dbReference type="EMBL" id="KDQ51425.1"/>
    </source>
</evidence>
<organism evidence="2 3">
    <name type="scientific">Jaapia argillacea MUCL 33604</name>
    <dbReference type="NCBI Taxonomy" id="933084"/>
    <lineage>
        <taxon>Eukaryota</taxon>
        <taxon>Fungi</taxon>
        <taxon>Dikarya</taxon>
        <taxon>Basidiomycota</taxon>
        <taxon>Agaricomycotina</taxon>
        <taxon>Agaricomycetes</taxon>
        <taxon>Agaricomycetidae</taxon>
        <taxon>Jaapiales</taxon>
        <taxon>Jaapiaceae</taxon>
        <taxon>Jaapia</taxon>
    </lineage>
</organism>
<dbReference type="AlphaFoldDB" id="A0A067PCA1"/>